<dbReference type="RefSeq" id="WP_170203133.1">
    <property type="nucleotide sequence ID" value="NZ_CP051685.1"/>
</dbReference>
<protein>
    <submittedName>
        <fullName evidence="1">Uncharacterized protein</fullName>
    </submittedName>
</protein>
<sequence length="402" mass="45758">MSRTADSTIKGFLYQFNKTIVTIATSDLNSEVTVEGLIEDIDVKLSSNNFLAIQCKYHESADSFNESLIFKPLLQMAEAFSHASNKNIAYKIFLHVPGETYGQRPVSTTTLDNALATKDVKLKKIVNRINPIFNKSSFLNAVNLDFGPSIDELEEQAKLALSKFEIKNSDVDSLLYPNSIAHIAKLSSLKKVQDRRITKSALIEYLSKINLTLISKWALASKTRDKILAAARKQLLKNLGQNSRERFFYFIPSTILDFESQFVIFASEFIAKYHSKPTHIKTPLIALDCDLDTVKIIQYRLFKKGIRVETGIIGDTFEMSELFKEPLSKSSNGKISEREFDLRLCTVQPKKCPLNYRKSDDLFCVNEKLPSHVDTVDVSLHHFDVSTIKELSYLFHLREDYE</sequence>
<evidence type="ECO:0000313" key="1">
    <source>
        <dbReference type="EMBL" id="QJE01104.1"/>
    </source>
</evidence>
<organism evidence="1 2">
    <name type="scientific">Massilia forsythiae</name>
    <dbReference type="NCBI Taxonomy" id="2728020"/>
    <lineage>
        <taxon>Bacteria</taxon>
        <taxon>Pseudomonadati</taxon>
        <taxon>Pseudomonadota</taxon>
        <taxon>Betaproteobacteria</taxon>
        <taxon>Burkholderiales</taxon>
        <taxon>Oxalobacteraceae</taxon>
        <taxon>Telluria group</taxon>
        <taxon>Massilia</taxon>
    </lineage>
</organism>
<accession>A0A7Z2ZT83</accession>
<keyword evidence="2" id="KW-1185">Reference proteome</keyword>
<name>A0A7Z2ZT83_9BURK</name>
<gene>
    <name evidence="1" type="ORF">HH212_14570</name>
</gene>
<dbReference type="AlphaFoldDB" id="A0A7Z2ZT83"/>
<dbReference type="EMBL" id="CP051685">
    <property type="protein sequence ID" value="QJE01104.1"/>
    <property type="molecule type" value="Genomic_DNA"/>
</dbReference>
<evidence type="ECO:0000313" key="2">
    <source>
        <dbReference type="Proteomes" id="UP000502415"/>
    </source>
</evidence>
<proteinExistence type="predicted"/>
<dbReference type="Proteomes" id="UP000502415">
    <property type="component" value="Chromosome"/>
</dbReference>
<dbReference type="KEGG" id="mfy:HH212_14570"/>
<reference evidence="1 2" key="1">
    <citation type="submission" date="2020-04" db="EMBL/GenBank/DDBJ databases">
        <title>Genome sequencing of novel species.</title>
        <authorList>
            <person name="Heo J."/>
            <person name="Kim S.-J."/>
            <person name="Kim J.-S."/>
            <person name="Hong S.-B."/>
            <person name="Kwon S.-W."/>
        </authorList>
    </citation>
    <scope>NUCLEOTIDE SEQUENCE [LARGE SCALE GENOMIC DNA]</scope>
    <source>
        <strain evidence="1 2">GN2-R2</strain>
    </source>
</reference>